<evidence type="ECO:0000313" key="2">
    <source>
        <dbReference type="EMBL" id="PSW06211.1"/>
    </source>
</evidence>
<sequence length="110" mass="11976">MKLIFLITGILLQGVALYVAFYTELRGNIYLATIVSVLSICCLISVRSLIAPASMMAGILIGLSLSHNESDLKFLNHLESSVYAAFAPVLSVQQNVEPIKSLDFSSIEKK</sequence>
<name>A0A2T3N1R2_9GAMM</name>
<dbReference type="RefSeq" id="WP_107282590.1">
    <property type="nucleotide sequence ID" value="NZ_PYMC01000003.1"/>
</dbReference>
<comment type="caution">
    <text evidence="2">The sequence shown here is derived from an EMBL/GenBank/DDBJ whole genome shotgun (WGS) entry which is preliminary data.</text>
</comment>
<evidence type="ECO:0000256" key="1">
    <source>
        <dbReference type="SAM" id="Phobius"/>
    </source>
</evidence>
<protein>
    <submittedName>
        <fullName evidence="2">Uncharacterized protein</fullName>
    </submittedName>
</protein>
<keyword evidence="3" id="KW-1185">Reference proteome</keyword>
<proteinExistence type="predicted"/>
<dbReference type="AlphaFoldDB" id="A0A2T3N1R2"/>
<dbReference type="EMBL" id="PYMC01000003">
    <property type="protein sequence ID" value="PSW06211.1"/>
    <property type="molecule type" value="Genomic_DNA"/>
</dbReference>
<evidence type="ECO:0000313" key="3">
    <source>
        <dbReference type="Proteomes" id="UP000240904"/>
    </source>
</evidence>
<keyword evidence="1" id="KW-0812">Transmembrane</keyword>
<keyword evidence="1" id="KW-0472">Membrane</keyword>
<dbReference type="OrthoDB" id="5818423at2"/>
<keyword evidence="1" id="KW-1133">Transmembrane helix</keyword>
<gene>
    <name evidence="2" type="ORF">C9I89_06805</name>
</gene>
<reference evidence="2 3" key="1">
    <citation type="submission" date="2018-03" db="EMBL/GenBank/DDBJ databases">
        <title>Whole genome sequencing of Histamine producing bacteria.</title>
        <authorList>
            <person name="Butler K."/>
        </authorList>
    </citation>
    <scope>NUCLEOTIDE SEQUENCE [LARGE SCALE GENOMIC DNA]</scope>
    <source>
        <strain evidence="2 3">DSM 16190</strain>
    </source>
</reference>
<accession>A0A2T3N1R2</accession>
<dbReference type="Proteomes" id="UP000240904">
    <property type="component" value="Unassembled WGS sequence"/>
</dbReference>
<feature type="transmembrane region" description="Helical" evidence="1">
    <location>
        <begin position="27"/>
        <end position="46"/>
    </location>
</feature>
<organism evidence="2 3">
    <name type="scientific">Photobacterium lipolyticum</name>
    <dbReference type="NCBI Taxonomy" id="266810"/>
    <lineage>
        <taxon>Bacteria</taxon>
        <taxon>Pseudomonadati</taxon>
        <taxon>Pseudomonadota</taxon>
        <taxon>Gammaproteobacteria</taxon>
        <taxon>Vibrionales</taxon>
        <taxon>Vibrionaceae</taxon>
        <taxon>Photobacterium</taxon>
    </lineage>
</organism>